<name>A0A8S8XH30_9PROT</name>
<protein>
    <submittedName>
        <fullName evidence="3">Uncharacterized protein</fullName>
    </submittedName>
</protein>
<proteinExistence type="predicted"/>
<organism evidence="3 4">
    <name type="scientific">Roseiterribacter gracilis</name>
    <dbReference type="NCBI Taxonomy" id="2812848"/>
    <lineage>
        <taxon>Bacteria</taxon>
        <taxon>Pseudomonadati</taxon>
        <taxon>Pseudomonadota</taxon>
        <taxon>Alphaproteobacteria</taxon>
        <taxon>Rhodospirillales</taxon>
        <taxon>Roseiterribacteraceae</taxon>
        <taxon>Roseiterribacter</taxon>
    </lineage>
</organism>
<gene>
    <name evidence="3" type="ORF">TMPK1_30440</name>
</gene>
<evidence type="ECO:0000256" key="2">
    <source>
        <dbReference type="SAM" id="SignalP"/>
    </source>
</evidence>
<evidence type="ECO:0000313" key="4">
    <source>
        <dbReference type="Proteomes" id="UP000681075"/>
    </source>
</evidence>
<feature type="chain" id="PRO_5035731601" evidence="2">
    <location>
        <begin position="26"/>
        <end position="108"/>
    </location>
</feature>
<comment type="caution">
    <text evidence="3">The sequence shown here is derived from an EMBL/GenBank/DDBJ whole genome shotgun (WGS) entry which is preliminary data.</text>
</comment>
<evidence type="ECO:0000256" key="1">
    <source>
        <dbReference type="SAM" id="MobiDB-lite"/>
    </source>
</evidence>
<feature type="region of interest" description="Disordered" evidence="1">
    <location>
        <begin position="26"/>
        <end position="86"/>
    </location>
</feature>
<reference evidence="3" key="1">
    <citation type="submission" date="2021-02" db="EMBL/GenBank/DDBJ databases">
        <title>Genome sequence of Rhodospirillales sp. strain TMPK1 isolated from soil.</title>
        <authorList>
            <person name="Nakai R."/>
            <person name="Kusada H."/>
            <person name="Tamaki H."/>
        </authorList>
    </citation>
    <scope>NUCLEOTIDE SEQUENCE</scope>
    <source>
        <strain evidence="3">TMPK1</strain>
    </source>
</reference>
<sequence length="108" mass="11340">MARFSALSLAIAAALLFAAPVTSWAADPVKTEKAPDVKVETPPADDLDPTRDSTILSRSAAKRRGESPDDSVGAGGDGEIPRTSTRCWDGACARSDWTNGIKNNRGPN</sequence>
<keyword evidence="4" id="KW-1185">Reference proteome</keyword>
<accession>A0A8S8XH30</accession>
<dbReference type="RefSeq" id="WP_420244017.1">
    <property type="nucleotide sequence ID" value="NZ_BOPV01000001.1"/>
</dbReference>
<evidence type="ECO:0000313" key="3">
    <source>
        <dbReference type="EMBL" id="GIL40807.1"/>
    </source>
</evidence>
<feature type="compositionally biased region" description="Basic and acidic residues" evidence="1">
    <location>
        <begin position="29"/>
        <end position="39"/>
    </location>
</feature>
<dbReference type="AlphaFoldDB" id="A0A8S8XH30"/>
<dbReference type="EMBL" id="BOPV01000001">
    <property type="protein sequence ID" value="GIL40807.1"/>
    <property type="molecule type" value="Genomic_DNA"/>
</dbReference>
<dbReference type="Proteomes" id="UP000681075">
    <property type="component" value="Unassembled WGS sequence"/>
</dbReference>
<feature type="signal peptide" evidence="2">
    <location>
        <begin position="1"/>
        <end position="25"/>
    </location>
</feature>
<keyword evidence="2" id="KW-0732">Signal</keyword>